<accession>A0A0F9GYE8</accession>
<protein>
    <submittedName>
        <fullName evidence="1">Uncharacterized protein</fullName>
    </submittedName>
</protein>
<proteinExistence type="predicted"/>
<organism evidence="1">
    <name type="scientific">marine sediment metagenome</name>
    <dbReference type="NCBI Taxonomy" id="412755"/>
    <lineage>
        <taxon>unclassified sequences</taxon>
        <taxon>metagenomes</taxon>
        <taxon>ecological metagenomes</taxon>
    </lineage>
</organism>
<sequence>MLSMQGDAWPLPKDRGGVTFITIKGVRHRVEGTGRSLPALLKIVKTGESDVTSDPATEEGER</sequence>
<evidence type="ECO:0000313" key="1">
    <source>
        <dbReference type="EMBL" id="KKM03824.1"/>
    </source>
</evidence>
<dbReference type="EMBL" id="LAZR01016593">
    <property type="protein sequence ID" value="KKM03824.1"/>
    <property type="molecule type" value="Genomic_DNA"/>
</dbReference>
<name>A0A0F9GYE8_9ZZZZ</name>
<dbReference type="AlphaFoldDB" id="A0A0F9GYE8"/>
<comment type="caution">
    <text evidence="1">The sequence shown here is derived from an EMBL/GenBank/DDBJ whole genome shotgun (WGS) entry which is preliminary data.</text>
</comment>
<gene>
    <name evidence="1" type="ORF">LCGC14_1770470</name>
</gene>
<reference evidence="1" key="1">
    <citation type="journal article" date="2015" name="Nature">
        <title>Complex archaea that bridge the gap between prokaryotes and eukaryotes.</title>
        <authorList>
            <person name="Spang A."/>
            <person name="Saw J.H."/>
            <person name="Jorgensen S.L."/>
            <person name="Zaremba-Niedzwiedzka K."/>
            <person name="Martijn J."/>
            <person name="Lind A.E."/>
            <person name="van Eijk R."/>
            <person name="Schleper C."/>
            <person name="Guy L."/>
            <person name="Ettema T.J."/>
        </authorList>
    </citation>
    <scope>NUCLEOTIDE SEQUENCE</scope>
</reference>